<gene>
    <name evidence="4" type="ORF">NECAME_19145</name>
</gene>
<dbReference type="GO" id="GO:0009100">
    <property type="term" value="P:glycoprotein metabolic process"/>
    <property type="evidence" value="ECO:0007669"/>
    <property type="project" value="TreeGrafter"/>
</dbReference>
<proteinExistence type="predicted"/>
<dbReference type="OrthoDB" id="9975416at2759"/>
<keyword evidence="2" id="KW-0326">Glycosidase</keyword>
<evidence type="ECO:0000256" key="1">
    <source>
        <dbReference type="ARBA" id="ARBA00022801"/>
    </source>
</evidence>
<dbReference type="AlphaFoldDB" id="W2SQV4"/>
<keyword evidence="1" id="KW-0378">Hydrolase</keyword>
<name>W2SQV4_NECAM</name>
<dbReference type="PROSITE" id="PS52009">
    <property type="entry name" value="GH84"/>
    <property type="match status" value="1"/>
</dbReference>
<feature type="domain" description="GH84" evidence="3">
    <location>
        <begin position="1"/>
        <end position="136"/>
    </location>
</feature>
<dbReference type="InterPro" id="IPR051822">
    <property type="entry name" value="Glycosyl_Hydrolase_84"/>
</dbReference>
<organism evidence="4 5">
    <name type="scientific">Necator americanus</name>
    <name type="common">Human hookworm</name>
    <dbReference type="NCBI Taxonomy" id="51031"/>
    <lineage>
        <taxon>Eukaryota</taxon>
        <taxon>Metazoa</taxon>
        <taxon>Ecdysozoa</taxon>
        <taxon>Nematoda</taxon>
        <taxon>Chromadorea</taxon>
        <taxon>Rhabditida</taxon>
        <taxon>Rhabditina</taxon>
        <taxon>Rhabditomorpha</taxon>
        <taxon>Strongyloidea</taxon>
        <taxon>Ancylostomatidae</taxon>
        <taxon>Bunostominae</taxon>
        <taxon>Necator</taxon>
    </lineage>
</organism>
<dbReference type="KEGG" id="nai:NECAME_19145"/>
<feature type="non-terminal residue" evidence="4">
    <location>
        <position position="1"/>
    </location>
</feature>
<evidence type="ECO:0000313" key="5">
    <source>
        <dbReference type="Proteomes" id="UP000053676"/>
    </source>
</evidence>
<evidence type="ECO:0000259" key="3">
    <source>
        <dbReference type="PROSITE" id="PS52009"/>
    </source>
</evidence>
<dbReference type="InterPro" id="IPR017853">
    <property type="entry name" value="GH"/>
</dbReference>
<dbReference type="Proteomes" id="UP000053676">
    <property type="component" value="Unassembled WGS sequence"/>
</dbReference>
<dbReference type="InterPro" id="IPR011496">
    <property type="entry name" value="O-GlcNAcase_cat"/>
</dbReference>
<evidence type="ECO:0000313" key="4">
    <source>
        <dbReference type="EMBL" id="ETN71873.1"/>
    </source>
</evidence>
<evidence type="ECO:0000256" key="2">
    <source>
        <dbReference type="ARBA" id="ARBA00023295"/>
    </source>
</evidence>
<dbReference type="PANTHER" id="PTHR13170:SF16">
    <property type="entry name" value="PROTEIN O-GLCNACASE"/>
    <property type="match status" value="1"/>
</dbReference>
<protein>
    <recommendedName>
        <fullName evidence="3">GH84 domain-containing protein</fullName>
    </recommendedName>
</protein>
<dbReference type="Gene3D" id="3.20.20.80">
    <property type="entry name" value="Glycosidases"/>
    <property type="match status" value="1"/>
</dbReference>
<reference evidence="5" key="1">
    <citation type="journal article" date="2014" name="Nat. Genet.">
        <title>Genome of the human hookworm Necator americanus.</title>
        <authorList>
            <person name="Tang Y.T."/>
            <person name="Gao X."/>
            <person name="Rosa B.A."/>
            <person name="Abubucker S."/>
            <person name="Hallsworth-Pepin K."/>
            <person name="Martin J."/>
            <person name="Tyagi R."/>
            <person name="Heizer E."/>
            <person name="Zhang X."/>
            <person name="Bhonagiri-Palsikar V."/>
            <person name="Minx P."/>
            <person name="Warren W.C."/>
            <person name="Wang Q."/>
            <person name="Zhan B."/>
            <person name="Hotez P.J."/>
            <person name="Sternberg P.W."/>
            <person name="Dougall A."/>
            <person name="Gaze S.T."/>
            <person name="Mulvenna J."/>
            <person name="Sotillo J."/>
            <person name="Ranganathan S."/>
            <person name="Rabelo E.M."/>
            <person name="Wilson R.K."/>
            <person name="Felgner P.L."/>
            <person name="Bethony J."/>
            <person name="Hawdon J.M."/>
            <person name="Gasser R.B."/>
            <person name="Loukas A."/>
            <person name="Mitreva M."/>
        </authorList>
    </citation>
    <scope>NUCLEOTIDE SEQUENCE [LARGE SCALE GENOMIC DNA]</scope>
</reference>
<feature type="non-terminal residue" evidence="4">
    <location>
        <position position="136"/>
    </location>
</feature>
<dbReference type="PANTHER" id="PTHR13170">
    <property type="entry name" value="O-GLCNACASE"/>
    <property type="match status" value="1"/>
</dbReference>
<dbReference type="Pfam" id="PF07555">
    <property type="entry name" value="NAGidase"/>
    <property type="match status" value="1"/>
</dbReference>
<dbReference type="GO" id="GO:0016231">
    <property type="term" value="F:beta-N-acetylglucosaminidase activity"/>
    <property type="evidence" value="ECO:0007669"/>
    <property type="project" value="TreeGrafter"/>
</dbReference>
<keyword evidence="5" id="KW-1185">Reference proteome</keyword>
<sequence length="136" mass="15740">ILQSLIESAKANNITFVYSLSPGIDIVYSKVEERICIKSKLDQLVQRISCFKSVKYITLFISMKKNCFLPLSKKKTYLSVNCDNVIKIDERNERKEMTTSQVRMLGCESFALLFDDIECEMNETDRQNFRSFVAAQ</sequence>
<dbReference type="SUPFAM" id="SSF51445">
    <property type="entry name" value="(Trans)glycosidases"/>
    <property type="match status" value="1"/>
</dbReference>
<accession>W2SQV4</accession>
<dbReference type="EMBL" id="KI666623">
    <property type="protein sequence ID" value="ETN71873.1"/>
    <property type="molecule type" value="Genomic_DNA"/>
</dbReference>